<dbReference type="PANTHER" id="PTHR11040">
    <property type="entry name" value="ZINC/IRON TRANSPORTER"/>
    <property type="match status" value="1"/>
</dbReference>
<evidence type="ECO:0000256" key="6">
    <source>
        <dbReference type="SAM" id="SignalP"/>
    </source>
</evidence>
<comment type="subcellular location">
    <subcellularLocation>
        <location evidence="1">Membrane</location>
        <topology evidence="1">Multi-pass membrane protein</topology>
    </subcellularLocation>
</comment>
<reference evidence="8" key="1">
    <citation type="journal article" date="2011" name="Nature">
        <title>Genome sequence and analysis of the tuber crop potato.</title>
        <authorList>
            <consortium name="The Potato Genome Sequencing Consortium"/>
        </authorList>
    </citation>
    <scope>NUCLEOTIDE SEQUENCE [LARGE SCALE GENOMIC DNA]</scope>
    <source>
        <strain evidence="8">cv. DM1-3 516 R44</strain>
    </source>
</reference>
<reference evidence="7" key="2">
    <citation type="submission" date="2015-06" db="UniProtKB">
        <authorList>
            <consortium name="EnsemblPlants"/>
        </authorList>
    </citation>
    <scope>IDENTIFICATION</scope>
    <source>
        <strain evidence="7">DM1-3 516 R44</strain>
    </source>
</reference>
<accession>M1B778</accession>
<keyword evidence="3 5" id="KW-1133">Transmembrane helix</keyword>
<keyword evidence="4 5" id="KW-0472">Membrane</keyword>
<dbReference type="InParanoid" id="M1B778"/>
<feature type="signal peptide" evidence="6">
    <location>
        <begin position="1"/>
        <end position="22"/>
    </location>
</feature>
<keyword evidence="8" id="KW-1185">Reference proteome</keyword>
<dbReference type="PaxDb" id="4113-PGSC0003DMT400038656"/>
<keyword evidence="2 5" id="KW-0812">Transmembrane</keyword>
<evidence type="ECO:0000256" key="1">
    <source>
        <dbReference type="ARBA" id="ARBA00004141"/>
    </source>
</evidence>
<dbReference type="GO" id="GO:0046873">
    <property type="term" value="F:metal ion transmembrane transporter activity"/>
    <property type="evidence" value="ECO:0007669"/>
    <property type="project" value="InterPro"/>
</dbReference>
<evidence type="ECO:0000256" key="5">
    <source>
        <dbReference type="SAM" id="Phobius"/>
    </source>
</evidence>
<keyword evidence="6" id="KW-0732">Signal</keyword>
<dbReference type="EnsemblPlants" id="PGSC0003DMT400038656">
    <property type="protein sequence ID" value="PGSC0003DMT400038656"/>
    <property type="gene ID" value="PGSC0003DMG400014935"/>
</dbReference>
<protein>
    <submittedName>
        <fullName evidence="7">Metal transporter</fullName>
    </submittedName>
</protein>
<dbReference type="Gramene" id="PGSC0003DMT400038656">
    <property type="protein sequence ID" value="PGSC0003DMT400038656"/>
    <property type="gene ID" value="PGSC0003DMG400014935"/>
</dbReference>
<evidence type="ECO:0000313" key="7">
    <source>
        <dbReference type="EnsemblPlants" id="PGSC0003DMT400038656"/>
    </source>
</evidence>
<feature type="transmembrane region" description="Helical" evidence="5">
    <location>
        <begin position="75"/>
        <end position="95"/>
    </location>
</feature>
<evidence type="ECO:0000256" key="4">
    <source>
        <dbReference type="ARBA" id="ARBA00023136"/>
    </source>
</evidence>
<organism evidence="7 8">
    <name type="scientific">Solanum tuberosum</name>
    <name type="common">Potato</name>
    <dbReference type="NCBI Taxonomy" id="4113"/>
    <lineage>
        <taxon>Eukaryota</taxon>
        <taxon>Viridiplantae</taxon>
        <taxon>Streptophyta</taxon>
        <taxon>Embryophyta</taxon>
        <taxon>Tracheophyta</taxon>
        <taxon>Spermatophyta</taxon>
        <taxon>Magnoliopsida</taxon>
        <taxon>eudicotyledons</taxon>
        <taxon>Gunneridae</taxon>
        <taxon>Pentapetalae</taxon>
        <taxon>asterids</taxon>
        <taxon>lamiids</taxon>
        <taxon>Solanales</taxon>
        <taxon>Solanaceae</taxon>
        <taxon>Solanoideae</taxon>
        <taxon>Solaneae</taxon>
        <taxon>Solanum</taxon>
    </lineage>
</organism>
<dbReference type="HOGENOM" id="CLU_1920805_0_0_1"/>
<evidence type="ECO:0000256" key="3">
    <source>
        <dbReference type="ARBA" id="ARBA00022989"/>
    </source>
</evidence>
<name>M1B778_SOLTU</name>
<dbReference type="PANTHER" id="PTHR11040:SF153">
    <property type="entry name" value="ZINC TRANSPORTER 8-LIKE"/>
    <property type="match status" value="1"/>
</dbReference>
<feature type="transmembrane region" description="Helical" evidence="5">
    <location>
        <begin position="41"/>
        <end position="63"/>
    </location>
</feature>
<dbReference type="eggNOG" id="KOG1558">
    <property type="taxonomic scope" value="Eukaryota"/>
</dbReference>
<evidence type="ECO:0000313" key="8">
    <source>
        <dbReference type="Proteomes" id="UP000011115"/>
    </source>
</evidence>
<dbReference type="Pfam" id="PF02535">
    <property type="entry name" value="Zip"/>
    <property type="match status" value="1"/>
</dbReference>
<dbReference type="InterPro" id="IPR003689">
    <property type="entry name" value="ZIP"/>
</dbReference>
<dbReference type="GO" id="GO:0016020">
    <property type="term" value="C:membrane"/>
    <property type="evidence" value="ECO:0007669"/>
    <property type="project" value="UniProtKB-SubCell"/>
</dbReference>
<proteinExistence type="predicted"/>
<dbReference type="Proteomes" id="UP000011115">
    <property type="component" value="Unassembled WGS sequence"/>
</dbReference>
<dbReference type="STRING" id="4113.M1B778"/>
<dbReference type="OMA" id="ISSECTC"/>
<evidence type="ECO:0000256" key="2">
    <source>
        <dbReference type="ARBA" id="ARBA00022692"/>
    </source>
</evidence>
<sequence length="132" mass="14654">MNKLVACSLHFLFFNLPTSISSECTCNQDADDRNKTEALKYKLVADASILIAGAIDVSIPILGKIIPAFHNNMFILIKTFAAGMILVTGFVHILLDAFESLSSRCLPEKPWGDFKPYHEKFSNASTVYEQIP</sequence>
<feature type="chain" id="PRO_5004011679" evidence="6">
    <location>
        <begin position="23"/>
        <end position="132"/>
    </location>
</feature>
<dbReference type="AlphaFoldDB" id="M1B778"/>